<reference evidence="1 2" key="1">
    <citation type="journal article" date="2011" name="J. Bacteriol.">
        <title>Draft genome sequence of Sporolactobacillus inulinus strain CASD, an efficient D-lactic acid-producing bacterium with high-concentration lactate tolerance capability.</title>
        <authorList>
            <person name="Yu B."/>
            <person name="Su F."/>
            <person name="Wang L."/>
            <person name="Xu K."/>
            <person name="Zhao B."/>
            <person name="Xu P."/>
        </authorList>
    </citation>
    <scope>NUCLEOTIDE SEQUENCE [LARGE SCALE GENOMIC DNA]</scope>
    <source>
        <strain evidence="1 2">CASD</strain>
    </source>
</reference>
<evidence type="ECO:0000313" key="1">
    <source>
        <dbReference type="EMBL" id="KLI02677.1"/>
    </source>
</evidence>
<dbReference type="OrthoDB" id="1845039at2"/>
<dbReference type="Proteomes" id="UP000035553">
    <property type="component" value="Unassembled WGS sequence"/>
</dbReference>
<organism evidence="1 2">
    <name type="scientific">Sporolactobacillus inulinus CASD</name>
    <dbReference type="NCBI Taxonomy" id="1069536"/>
    <lineage>
        <taxon>Bacteria</taxon>
        <taxon>Bacillati</taxon>
        <taxon>Bacillota</taxon>
        <taxon>Bacilli</taxon>
        <taxon>Bacillales</taxon>
        <taxon>Sporolactobacillaceae</taxon>
        <taxon>Sporolactobacillus</taxon>
    </lineage>
</organism>
<dbReference type="STRING" id="1069536.SINU_06570"/>
<evidence type="ECO:0000313" key="2">
    <source>
        <dbReference type="Proteomes" id="UP000035553"/>
    </source>
</evidence>
<comment type="caution">
    <text evidence="1">The sequence shown here is derived from an EMBL/GenBank/DDBJ whole genome shotgun (WGS) entry which is preliminary data.</text>
</comment>
<accession>A0A0U1QPE0</accession>
<protein>
    <submittedName>
        <fullName evidence="1">Uncharacterized protein</fullName>
    </submittedName>
</protein>
<keyword evidence="2" id="KW-1185">Reference proteome</keyword>
<proteinExistence type="predicted"/>
<gene>
    <name evidence="1" type="ORF">SINU_06570</name>
</gene>
<sequence length="328" mass="38589">MEGSTMSADHPLNQMRQEQPGMLINEWDRINKDNPEHALAIINDPDLDFPVLYMLRDQLDTRSEALESRPRIALSQIRNILHGADLGMDQMASFANQHHQVVEAMHWMLSTGWKNIMSTDYTQVIDQTAINFLHTYHENWLKEMVDLVFYRYKNKSQRHYLISAMWETANPLCLVYVANYLLSDQLVESNYARRMLHFIPEVKHANDNASAFLAFETWYEENAHYLVYTGETNDAVPGGRPYRIHYSAKYLGKYVSPRKGEPLQALMSNEKENYYGLVRLPMRQQINLSTYSCRLRKEQPKIWRSWIGLNLNEQLQSIRMPVHGRYER</sequence>
<dbReference type="EMBL" id="AFVQ02000081">
    <property type="protein sequence ID" value="KLI02677.1"/>
    <property type="molecule type" value="Genomic_DNA"/>
</dbReference>
<name>A0A0U1QPE0_9BACL</name>
<dbReference type="AlphaFoldDB" id="A0A0U1QPE0"/>